<evidence type="ECO:0000313" key="2">
    <source>
        <dbReference type="EMBL" id="PJC82040.1"/>
    </source>
</evidence>
<feature type="transmembrane region" description="Helical" evidence="1">
    <location>
        <begin position="42"/>
        <end position="63"/>
    </location>
</feature>
<dbReference type="EMBL" id="PFQK01000032">
    <property type="protein sequence ID" value="PJC82040.1"/>
    <property type="molecule type" value="Genomic_DNA"/>
</dbReference>
<feature type="transmembrane region" description="Helical" evidence="1">
    <location>
        <begin position="75"/>
        <end position="97"/>
    </location>
</feature>
<evidence type="ECO:0000256" key="1">
    <source>
        <dbReference type="SAM" id="Phobius"/>
    </source>
</evidence>
<name>A0A2M8GN92_9BACT</name>
<feature type="transmembrane region" description="Helical" evidence="1">
    <location>
        <begin position="106"/>
        <end position="139"/>
    </location>
</feature>
<proteinExistence type="predicted"/>
<dbReference type="AlphaFoldDB" id="A0A2M8GN92"/>
<comment type="caution">
    <text evidence="2">The sequence shown here is derived from an EMBL/GenBank/DDBJ whole genome shotgun (WGS) entry which is preliminary data.</text>
</comment>
<evidence type="ECO:0000313" key="3">
    <source>
        <dbReference type="Proteomes" id="UP000229370"/>
    </source>
</evidence>
<accession>A0A2M8GN92</accession>
<keyword evidence="1" id="KW-0812">Transmembrane</keyword>
<protein>
    <submittedName>
        <fullName evidence="2">Chromate transporter</fullName>
    </submittedName>
</protein>
<gene>
    <name evidence="2" type="ORF">CO007_01700</name>
</gene>
<dbReference type="Proteomes" id="UP000229370">
    <property type="component" value="Unassembled WGS sequence"/>
</dbReference>
<keyword evidence="1" id="KW-1133">Transmembrane helix</keyword>
<sequence>MVETKGSDFKSIMGQLESILDLYLGKKAPQLPQGLREFLVKIAPYLAIVGVVIVTILAPFSFLGGLKGGLGYGSGLIFTLVTLVMLIMEAMAVPGLFKRTTKGWRLLYYAALVSGVQTLLSFNLGGLVIGTGISLYILFQVRGYYK</sequence>
<keyword evidence="1" id="KW-0472">Membrane</keyword>
<organism evidence="2 3">
    <name type="scientific">Candidatus Roizmanbacteria bacterium CG_4_8_14_3_um_filter_36_10</name>
    <dbReference type="NCBI Taxonomy" id="1974834"/>
    <lineage>
        <taxon>Bacteria</taxon>
        <taxon>Candidatus Roizmaniibacteriota</taxon>
    </lineage>
</organism>
<reference evidence="3" key="1">
    <citation type="submission" date="2017-09" db="EMBL/GenBank/DDBJ databases">
        <title>Depth-based differentiation of microbial function through sediment-hosted aquifers and enrichment of novel symbionts in the deep terrestrial subsurface.</title>
        <authorList>
            <person name="Probst A.J."/>
            <person name="Ladd B."/>
            <person name="Jarett J.K."/>
            <person name="Geller-Mcgrath D.E."/>
            <person name="Sieber C.M.K."/>
            <person name="Emerson J.B."/>
            <person name="Anantharaman K."/>
            <person name="Thomas B.C."/>
            <person name="Malmstrom R."/>
            <person name="Stieglmeier M."/>
            <person name="Klingl A."/>
            <person name="Woyke T."/>
            <person name="Ryan C.M."/>
            <person name="Banfield J.F."/>
        </authorList>
    </citation>
    <scope>NUCLEOTIDE SEQUENCE [LARGE SCALE GENOMIC DNA]</scope>
</reference>